<feature type="region of interest" description="Disordered" evidence="6">
    <location>
        <begin position="27"/>
        <end position="47"/>
    </location>
</feature>
<accession>A0A7S4QXF7</accession>
<dbReference type="EMBL" id="HBNR01039146">
    <property type="protein sequence ID" value="CAE4596884.1"/>
    <property type="molecule type" value="Transcribed_RNA"/>
</dbReference>
<feature type="transmembrane region" description="Helical" evidence="7">
    <location>
        <begin position="288"/>
        <end position="311"/>
    </location>
</feature>
<evidence type="ECO:0000256" key="4">
    <source>
        <dbReference type="ARBA" id="ARBA00022989"/>
    </source>
</evidence>
<organism evidence="9">
    <name type="scientific">Alexandrium monilatum</name>
    <dbReference type="NCBI Taxonomy" id="311494"/>
    <lineage>
        <taxon>Eukaryota</taxon>
        <taxon>Sar</taxon>
        <taxon>Alveolata</taxon>
        <taxon>Dinophyceae</taxon>
        <taxon>Gonyaulacales</taxon>
        <taxon>Pyrocystaceae</taxon>
        <taxon>Alexandrium</taxon>
    </lineage>
</organism>
<protein>
    <recommendedName>
        <fullName evidence="8">EF-hand domain-containing protein</fullName>
    </recommendedName>
</protein>
<dbReference type="PROSITE" id="PS00018">
    <property type="entry name" value="EF_HAND_1"/>
    <property type="match status" value="2"/>
</dbReference>
<feature type="compositionally biased region" description="Basic and acidic residues" evidence="6">
    <location>
        <begin position="182"/>
        <end position="191"/>
    </location>
</feature>
<reference evidence="9" key="1">
    <citation type="submission" date="2021-01" db="EMBL/GenBank/DDBJ databases">
        <authorList>
            <person name="Corre E."/>
            <person name="Pelletier E."/>
            <person name="Niang G."/>
            <person name="Scheremetjew M."/>
            <person name="Finn R."/>
            <person name="Kale V."/>
            <person name="Holt S."/>
            <person name="Cochrane G."/>
            <person name="Meng A."/>
            <person name="Brown T."/>
            <person name="Cohen L."/>
        </authorList>
    </citation>
    <scope>NUCLEOTIDE SEQUENCE</scope>
    <source>
        <strain evidence="9">CCMP3105</strain>
    </source>
</reference>
<keyword evidence="3" id="KW-0106">Calcium</keyword>
<keyword evidence="5 7" id="KW-0472">Membrane</keyword>
<evidence type="ECO:0000256" key="1">
    <source>
        <dbReference type="ARBA" id="ARBA00004141"/>
    </source>
</evidence>
<evidence type="ECO:0000256" key="7">
    <source>
        <dbReference type="SAM" id="Phobius"/>
    </source>
</evidence>
<evidence type="ECO:0000259" key="8">
    <source>
        <dbReference type="PROSITE" id="PS50222"/>
    </source>
</evidence>
<proteinExistence type="predicted"/>
<feature type="transmembrane region" description="Helical" evidence="7">
    <location>
        <begin position="444"/>
        <end position="466"/>
    </location>
</feature>
<evidence type="ECO:0000313" key="9">
    <source>
        <dbReference type="EMBL" id="CAE4596884.1"/>
    </source>
</evidence>
<dbReference type="GO" id="GO:0001518">
    <property type="term" value="C:voltage-gated sodium channel complex"/>
    <property type="evidence" value="ECO:0007669"/>
    <property type="project" value="TreeGrafter"/>
</dbReference>
<dbReference type="InterPro" id="IPR018247">
    <property type="entry name" value="EF_Hand_1_Ca_BS"/>
</dbReference>
<dbReference type="CDD" id="cd00051">
    <property type="entry name" value="EFh"/>
    <property type="match status" value="1"/>
</dbReference>
<dbReference type="Gene3D" id="1.20.120.350">
    <property type="entry name" value="Voltage-gated potassium channels. Chain C"/>
    <property type="match status" value="1"/>
</dbReference>
<evidence type="ECO:0000256" key="6">
    <source>
        <dbReference type="SAM" id="MobiDB-lite"/>
    </source>
</evidence>
<feature type="domain" description="EF-hand" evidence="8">
    <location>
        <begin position="533"/>
        <end position="568"/>
    </location>
</feature>
<dbReference type="GO" id="GO:0005509">
    <property type="term" value="F:calcium ion binding"/>
    <property type="evidence" value="ECO:0007669"/>
    <property type="project" value="InterPro"/>
</dbReference>
<dbReference type="GO" id="GO:0005248">
    <property type="term" value="F:voltage-gated sodium channel activity"/>
    <property type="evidence" value="ECO:0007669"/>
    <property type="project" value="TreeGrafter"/>
</dbReference>
<dbReference type="PANTHER" id="PTHR10037">
    <property type="entry name" value="VOLTAGE-GATED CATION CHANNEL CALCIUM AND SODIUM"/>
    <property type="match status" value="1"/>
</dbReference>
<dbReference type="InterPro" id="IPR043203">
    <property type="entry name" value="VGCC_Ca_Na"/>
</dbReference>
<feature type="transmembrane region" description="Helical" evidence="7">
    <location>
        <begin position="363"/>
        <end position="385"/>
    </location>
</feature>
<dbReference type="InterPro" id="IPR027359">
    <property type="entry name" value="Volt_channel_dom_sf"/>
</dbReference>
<gene>
    <name evidence="9" type="ORF">AMON00008_LOCUS27084</name>
</gene>
<dbReference type="SUPFAM" id="SSF81324">
    <property type="entry name" value="Voltage-gated potassium channels"/>
    <property type="match status" value="1"/>
</dbReference>
<dbReference type="Pfam" id="PF13499">
    <property type="entry name" value="EF-hand_7"/>
    <property type="match status" value="1"/>
</dbReference>
<dbReference type="Gene3D" id="1.10.238.10">
    <property type="entry name" value="EF-hand"/>
    <property type="match status" value="1"/>
</dbReference>
<evidence type="ECO:0000256" key="3">
    <source>
        <dbReference type="ARBA" id="ARBA00022837"/>
    </source>
</evidence>
<dbReference type="InterPro" id="IPR005821">
    <property type="entry name" value="Ion_trans_dom"/>
</dbReference>
<comment type="subcellular location">
    <subcellularLocation>
        <location evidence="1">Membrane</location>
        <topology evidence="1">Multi-pass membrane protein</topology>
    </subcellularLocation>
</comment>
<keyword evidence="4 7" id="KW-1133">Transmembrane helix</keyword>
<name>A0A7S4QXF7_9DINO</name>
<feature type="domain" description="EF-hand" evidence="8">
    <location>
        <begin position="490"/>
        <end position="525"/>
    </location>
</feature>
<feature type="transmembrane region" description="Helical" evidence="7">
    <location>
        <begin position="255"/>
        <end position="276"/>
    </location>
</feature>
<feature type="compositionally biased region" description="Basic residues" evidence="6">
    <location>
        <begin position="172"/>
        <end position="181"/>
    </location>
</feature>
<dbReference type="Pfam" id="PF00520">
    <property type="entry name" value="Ion_trans"/>
    <property type="match status" value="1"/>
</dbReference>
<dbReference type="SUPFAM" id="SSF47473">
    <property type="entry name" value="EF-hand"/>
    <property type="match status" value="1"/>
</dbReference>
<evidence type="ECO:0000256" key="2">
    <source>
        <dbReference type="ARBA" id="ARBA00022692"/>
    </source>
</evidence>
<dbReference type="PROSITE" id="PS50222">
    <property type="entry name" value="EF_HAND_2"/>
    <property type="match status" value="2"/>
</dbReference>
<dbReference type="InterPro" id="IPR011992">
    <property type="entry name" value="EF-hand-dom_pair"/>
</dbReference>
<dbReference type="InterPro" id="IPR002048">
    <property type="entry name" value="EF_hand_dom"/>
</dbReference>
<dbReference type="PANTHER" id="PTHR10037:SF62">
    <property type="entry name" value="SODIUM CHANNEL PROTEIN 60E"/>
    <property type="match status" value="1"/>
</dbReference>
<sequence>MGWRPLCCVCPPSLLSSWSGGIRELEPPMATSNTRDLPGSLSGQLSHPRGAAAATAELLELVGQLVHRHHQELNSCLESWVQRVQAQPLHPLASCCCTSCESVNAPTAMQQAVEVQKMGPQFSLPKATLPPAVQQKPNHLDAVVCSEPLSGPLRHVTTLRHDHLVSEVVAGKGKKKKKPGRRKDELVQQRREPSMVQSQTWLERFTSNRKYEIGSGTLILLNAISIGWQTQHMALRAEADAANNRPLEVRAPTGFLVLQFLFSMFFAVELGLRWVCIGLIDFFRDNDVWWNVLDVLVVAFSFVDLFINLIVESGSHSEVLGNITVLRVLRVVRVVRVAKVIRMMRFFRELRMMVYSILGSMKSLAWVVLVLIMTFYVFGITFTAAATSALDTGEKWRAPETQELITHYGTLDRSILTLFMAMSGGQDWGMYYDALRELSAQYRALFLLYITFAIFAVVNIVTGVFVESAMQSNNTDREVIVLEEMESKKTYLKSMREVFDEMDEDDTGCITMEEFERKLNDQRVIAYFNALKLDVSDARTVFRLLDYDQSNEVNIDEFISGCYRLQGESRSLDMKIMQCEVQFLQESFIAFSQTMQEIHAMLQGRLNGAGSRPP</sequence>
<dbReference type="SMART" id="SM00054">
    <property type="entry name" value="EFh"/>
    <property type="match status" value="2"/>
</dbReference>
<dbReference type="AlphaFoldDB" id="A0A7S4QXF7"/>
<dbReference type="Gene3D" id="1.10.287.70">
    <property type="match status" value="1"/>
</dbReference>
<feature type="compositionally biased region" description="Polar residues" evidence="6">
    <location>
        <begin position="30"/>
        <end position="45"/>
    </location>
</feature>
<evidence type="ECO:0000256" key="5">
    <source>
        <dbReference type="ARBA" id="ARBA00023136"/>
    </source>
</evidence>
<feature type="region of interest" description="Disordered" evidence="6">
    <location>
        <begin position="169"/>
        <end position="191"/>
    </location>
</feature>
<keyword evidence="2 7" id="KW-0812">Transmembrane</keyword>